<name>A0A9W7LF03_9STRA</name>
<reference evidence="3" key="1">
    <citation type="journal article" date="2023" name="Commun. Biol.">
        <title>Genome analysis of Parmales, the sister group of diatoms, reveals the evolutionary specialization of diatoms from phago-mixotrophs to photoautotrophs.</title>
        <authorList>
            <person name="Ban H."/>
            <person name="Sato S."/>
            <person name="Yoshikawa S."/>
            <person name="Yamada K."/>
            <person name="Nakamura Y."/>
            <person name="Ichinomiya M."/>
            <person name="Sato N."/>
            <person name="Blanc-Mathieu R."/>
            <person name="Endo H."/>
            <person name="Kuwata A."/>
            <person name="Ogata H."/>
        </authorList>
    </citation>
    <scope>NUCLEOTIDE SEQUENCE [LARGE SCALE GENOMIC DNA]</scope>
</reference>
<dbReference type="AlphaFoldDB" id="A0A9W7LF03"/>
<evidence type="ECO:0008006" key="4">
    <source>
        <dbReference type="Google" id="ProtNLM"/>
    </source>
</evidence>
<evidence type="ECO:0000313" key="2">
    <source>
        <dbReference type="EMBL" id="GMI47623.1"/>
    </source>
</evidence>
<feature type="signal peptide" evidence="1">
    <location>
        <begin position="1"/>
        <end position="18"/>
    </location>
</feature>
<keyword evidence="3" id="KW-1185">Reference proteome</keyword>
<proteinExistence type="predicted"/>
<dbReference type="OrthoDB" id="43521at2759"/>
<accession>A0A9W7LF03</accession>
<sequence>MIVLSLILTILKPRLGSALRLFSTSKPKTYKSKDILYKTSFLPASTHAVLKEESLNLLSQLKPDRNSVAHQRVGCSVTPGSKIHDIASSDMFRDRVRQLTGMPSLVLASNVPVELRRYLPESNGMEWHVDDVLFEDNLTGQPVRQTELVVTILNHSLTKTMWKDKHDEASITSTWTEENSVICIRAAGVEHAVRRESRVNTQGVGRVILKLVFVDDGVTKLSQVGKEVLGQVPPMRARRRRK</sequence>
<dbReference type="Proteomes" id="UP001165065">
    <property type="component" value="Unassembled WGS sequence"/>
</dbReference>
<gene>
    <name evidence="2" type="ORF">TrCOL_g8388</name>
</gene>
<feature type="chain" id="PRO_5040955846" description="Fe2OG dioxygenase domain-containing protein" evidence="1">
    <location>
        <begin position="19"/>
        <end position="242"/>
    </location>
</feature>
<comment type="caution">
    <text evidence="2">The sequence shown here is derived from an EMBL/GenBank/DDBJ whole genome shotgun (WGS) entry which is preliminary data.</text>
</comment>
<evidence type="ECO:0000256" key="1">
    <source>
        <dbReference type="SAM" id="SignalP"/>
    </source>
</evidence>
<protein>
    <recommendedName>
        <fullName evidence="4">Fe2OG dioxygenase domain-containing protein</fullName>
    </recommendedName>
</protein>
<dbReference type="EMBL" id="BRYA01000352">
    <property type="protein sequence ID" value="GMI47623.1"/>
    <property type="molecule type" value="Genomic_DNA"/>
</dbReference>
<evidence type="ECO:0000313" key="3">
    <source>
        <dbReference type="Proteomes" id="UP001165065"/>
    </source>
</evidence>
<keyword evidence="1" id="KW-0732">Signal</keyword>
<organism evidence="2 3">
    <name type="scientific">Triparma columacea</name>
    <dbReference type="NCBI Taxonomy" id="722753"/>
    <lineage>
        <taxon>Eukaryota</taxon>
        <taxon>Sar</taxon>
        <taxon>Stramenopiles</taxon>
        <taxon>Ochrophyta</taxon>
        <taxon>Bolidophyceae</taxon>
        <taxon>Parmales</taxon>
        <taxon>Triparmaceae</taxon>
        <taxon>Triparma</taxon>
    </lineage>
</organism>